<dbReference type="InterPro" id="IPR026444">
    <property type="entry name" value="Secre_tail"/>
</dbReference>
<dbReference type="Pfam" id="PF13860">
    <property type="entry name" value="FlgD_ig"/>
    <property type="match status" value="1"/>
</dbReference>
<feature type="signal peptide" evidence="1">
    <location>
        <begin position="1"/>
        <end position="19"/>
    </location>
</feature>
<dbReference type="Gene3D" id="2.60.40.10">
    <property type="entry name" value="Immunoglobulins"/>
    <property type="match status" value="2"/>
</dbReference>
<dbReference type="Proteomes" id="UP000177230">
    <property type="component" value="Unassembled WGS sequence"/>
</dbReference>
<comment type="caution">
    <text evidence="3">The sequence shown here is derived from an EMBL/GenBank/DDBJ whole genome shotgun (WGS) entry which is preliminary data.</text>
</comment>
<sequence length="2748" mass="308598">MKRAFLFSAVVILTIAANAVSVEINENQLKPLTAQNELTAKRERSTKFYDRGKGFATAIISLKSNHYKDKNSQWQDIEIKIEPSKTKSGYSYSCIKNTIRPYFGDNGVLVETDNGFIGWQLKEYGFSDGKAKYNRYELPKTPSAFIKENNLSFIDRYTGIDEEYCVLADELRHCIVVKNRPEGINQYQSMDFIETLQIPQGASFWENGKKMDGNFETNSEILLKDKNNNFICRIRPPIIYEKNNIYCCVKGKYKIIQENNSKTLVVKAPVKYFTDPERKYPVIIDPDISINDNADAMIIKGYDTLNYGGTNAMVVGNGTSSYGEFRSLVRFNISSLPNYINMTSATLNCVYLYREPYRNPPNAFYTIYAYRVTNDWTENTVTWKKINTSIDLFNFGSRSMALADTFTTVNWDISSIVKGWFNGSTSNYGIMLKGDYADTCNDNFATKENPSFADPYLAVNYSAPNLSCNRTPTNWSGPVIVSHRSDIRLSDSQFEAGDTVYVSGAVKNTTDLISITTKYKNSLSLNNGSLTYRIIDSLHGGAFDTSMTDVKYVLVGGQNVFALKTDIDSVIWEDDDISDNSYIITIKGNRPPYVCYPDSPANMATDVPLQPTFVWHCPNPADPDGDAIANFKIQIAIDAGFTNIICDKWTGSSNRFWTFDSTFNLNSTYYWRIRATDGQTEQKTWSNIYSFKTTDKIIASGTIKYDNNNYGILETRPLAKVKIEFYDRSVSISNPLDTTTTDEYGNFNFGTVSGINLNSDSNNLRVKVILKNDTICGVLDGQTTGNPAMEIWLPPLNTADLYYASDGSIYYNKSINFEFSSPNDDPANNAQLAACYIYDAIYKERKYFKVQTASCNPNLPSIDVYFRYNDIDSMSSFVSENNNQRIRITKMPCVMLSNGTLKPGFYGSGPYHEYAHAVMFYNYRNPSDPNIHVLPDGESTKNHCPYDSTTPAKALTEGWAEFVPCAVNDNKNYLLYWNDGSKSRIENIDSNSWHSQKYNNERNKGDRIEGAVASILWDIHDADNSDEAGCEMTKDMNSIFGVLQKNVPGKTFGMTWQPEGMVQIYLAWDSLERTKLSNIYKNHGLDLNKYYSSLDAGERIIHKNSIYNSSNITTISATVVDTENNVPPHTGDKMYKIEGQDNSANDSYAWWKYIDLDISLAPGPNYAAKYLSFWIYVAQAPGGGGHIGFDLVTKKKGSIKDYSYNGFYVTDQYGQRLNPAYRTVPKGQWLHYVYDLSVLNPSIYPDDTLKQILIGYDDGDPAEVGYFLAYVDDIEINEFSYPTYVHGFVYDSTTANVTWNDNNIDEDGFMVWWKRSDETNFNNPPIIADSVPGRNNKGSCLVPGLTMGNSYNFMVRAKRGAQTSAYEFRYGSVNINPSPVPLLSHLVMDNIPEENPIIRTSASFADNEGTITNYELERKVVLDGAWEQIKGSQYYYFYDAILYDTLAFNNDYYYRARTRNGIGNSAYSNELRVPIYFLSPKLTYASASESGLHIEWRDSMNTFNIPDPSGIGGYITVNNPFYDGIYLCYKKVTDSTWSYPYQYSNSGPTGSSCDFTITLSPMTSYDLKIARVWNHGYLTKTEFSESLTVFVPKNGYTNYNNARRLFRDGNGKLCATFNNNSQIYWASSLNNGLTWAVEPPKSGSNSTIAEKKSNESIYSVRVKGDSLLLDSIGSTSGFGKVIKTGRKMFNPAIITDSLGIIYCAWAETVLTCETDGYFYRVTDTINILYTKRTNGVWSPPMVLQPQTIASTGWKFFLDWRGALSECNDFELPRPTIIINKNGTSLTPHVSWTYRHWGYDQHSSYLHWTCDTSEVYHYNIGTNTGVRVSAEGVFSSSPCLGVNSAGTLTLAWQQSGDIYRSTNNGSTWSSPYNISNNVGNSQMPSVSYDADGNMHVLWFDDSESGFIQKASTLPAEINAKLAIDNFTELPQGEEAIVWVDSSGIIDDGTLKILMANKIVTEEITSVPNAVQIFYRRYKNNSWSSIYRLTSSEAVSVYPALPLTDNASKMGFLWTEGNAVKYKRLPDLDAPSVAVVYPNGGEILYNGRRYNLSWNCSDNRGIREYVLYYTTNYLLNEPNAIDAVTTWNQIAQVGGNTNYYSWRVPYGISSTKCRFRVMAYDSSGNMAQDISDANFTINNRNIVPIRDELSLAYNNAEKLVLSSDGVLHLNYGDENSIYYISSKDDGKTWSTPLVLNDGSLPVIAVDSKNAPAISWIKQWEPSLGGGVYFSHKTATGWSPAETLAFMDAVPWDYICGYSPPAMSIKNDTISLVYEKSYGGGIPPYISKGWALHQTRFAIGNVAAKKDTVLDQYTYTVPPPWAVPTSATMATDYKGNDHIAWHKLGKIYYSMRKIDGTYSPIVEISGSGSAENPSINISGVANVVWEEDGDIYKRTGYDQKWDPIINISQSSSASMMPYICGSDILWTEDVSNDYEVFKATYSTEKMTYIEPDNLSSTDYASIFPHEFKVQTAIGTKTYCIWAEEIEPNVLWGLTFMVDTTALEPVYAVDVGQETPSIFNIQRDGFIVYGSQAKTADNAVEPYKTVDYDSTELIYCFDNIDPDKKHRILLSFYHESGSDIKLKPYINDLPLGEIKVRSGEEVILDKQLSEASNRDGRIILRIEKHKGIMAVCGKILIHEVIKGNGQGGAQLAEVGSIGQAFIYKLYQNAPNPFNGQTRINYQLAKPGNVSLKIYNTLGQLVKTLVNGQQQPGVYSANWNGRDNSGRTAANGVYIYRLESGAFKATKKMVVIK</sequence>
<dbReference type="Gene3D" id="2.60.40.4070">
    <property type="match status" value="1"/>
</dbReference>
<feature type="domain" description="Fibronectin type-III" evidence="2">
    <location>
        <begin position="1281"/>
        <end position="1378"/>
    </location>
</feature>
<evidence type="ECO:0000256" key="1">
    <source>
        <dbReference type="SAM" id="SignalP"/>
    </source>
</evidence>
<reference evidence="3 4" key="1">
    <citation type="journal article" date="2016" name="Nat. Commun.">
        <title>Thousands of microbial genomes shed light on interconnected biogeochemical processes in an aquifer system.</title>
        <authorList>
            <person name="Anantharaman K."/>
            <person name="Brown C.T."/>
            <person name="Hug L.A."/>
            <person name="Sharon I."/>
            <person name="Castelle C.J."/>
            <person name="Probst A.J."/>
            <person name="Thomas B.C."/>
            <person name="Singh A."/>
            <person name="Wilkins M.J."/>
            <person name="Karaoz U."/>
            <person name="Brodie E.L."/>
            <person name="Williams K.H."/>
            <person name="Hubbard S.S."/>
            <person name="Banfield J.F."/>
        </authorList>
    </citation>
    <scope>NUCLEOTIDE SEQUENCE [LARGE SCALE GENOMIC DNA]</scope>
</reference>
<dbReference type="SUPFAM" id="SSF110296">
    <property type="entry name" value="Oligoxyloglucan reducing end-specific cellobiohydrolase"/>
    <property type="match status" value="1"/>
</dbReference>
<evidence type="ECO:0000259" key="2">
    <source>
        <dbReference type="PROSITE" id="PS50853"/>
    </source>
</evidence>
<dbReference type="EMBL" id="MFFM01000009">
    <property type="protein sequence ID" value="OGF14011.1"/>
    <property type="molecule type" value="Genomic_DNA"/>
</dbReference>
<dbReference type="CDD" id="cd00063">
    <property type="entry name" value="FN3"/>
    <property type="match status" value="1"/>
</dbReference>
<dbReference type="SUPFAM" id="SSF49265">
    <property type="entry name" value="Fibronectin type III"/>
    <property type="match status" value="1"/>
</dbReference>
<organism evidence="3 4">
    <name type="scientific">Candidatus Edwardsbacteria bacterium GWF2_54_11</name>
    <dbReference type="NCBI Taxonomy" id="1817851"/>
    <lineage>
        <taxon>Bacteria</taxon>
        <taxon>Candidatus Edwardsiibacteriota</taxon>
    </lineage>
</organism>
<dbReference type="InterPro" id="IPR025965">
    <property type="entry name" value="FlgD/Vpr_Ig-like"/>
</dbReference>
<dbReference type="PROSITE" id="PS50853">
    <property type="entry name" value="FN3"/>
    <property type="match status" value="1"/>
</dbReference>
<name>A0A1F5RIZ1_9BACT</name>
<evidence type="ECO:0000313" key="3">
    <source>
        <dbReference type="EMBL" id="OGF14011.1"/>
    </source>
</evidence>
<dbReference type="NCBIfam" id="TIGR04183">
    <property type="entry name" value="Por_Secre_tail"/>
    <property type="match status" value="1"/>
</dbReference>
<dbReference type="InterPro" id="IPR003961">
    <property type="entry name" value="FN3_dom"/>
</dbReference>
<protein>
    <recommendedName>
        <fullName evidence="2">Fibronectin type-III domain-containing protein</fullName>
    </recommendedName>
</protein>
<keyword evidence="1" id="KW-0732">Signal</keyword>
<dbReference type="InterPro" id="IPR013783">
    <property type="entry name" value="Ig-like_fold"/>
</dbReference>
<evidence type="ECO:0000313" key="4">
    <source>
        <dbReference type="Proteomes" id="UP000177230"/>
    </source>
</evidence>
<proteinExistence type="predicted"/>
<dbReference type="NCBIfam" id="NF033679">
    <property type="entry name" value="DNRLRE_dom"/>
    <property type="match status" value="1"/>
</dbReference>
<accession>A0A1F5RIZ1</accession>
<dbReference type="InterPro" id="IPR036116">
    <property type="entry name" value="FN3_sf"/>
</dbReference>
<feature type="chain" id="PRO_5009520934" description="Fibronectin type-III domain-containing protein" evidence="1">
    <location>
        <begin position="20"/>
        <end position="2748"/>
    </location>
</feature>
<gene>
    <name evidence="3" type="ORF">A2024_05610</name>
</gene>